<dbReference type="AlphaFoldDB" id="A0A1I8F2W6"/>
<name>A0A1I8F2W6_9PLAT</name>
<evidence type="ECO:0000313" key="3">
    <source>
        <dbReference type="WBParaSite" id="maker-unitig_12851-snap-gene-0.2-mRNA-1"/>
    </source>
</evidence>
<keyword evidence="2" id="KW-1185">Reference proteome</keyword>
<sequence>MSLSMYVSGRRLVLAVYFLHYNTRTKSYDISGRYHGQAVVPWLNDLMLHLRQGHADRGSADREAATAAAQRRGLV</sequence>
<evidence type="ECO:0000256" key="1">
    <source>
        <dbReference type="SAM" id="MobiDB-lite"/>
    </source>
</evidence>
<dbReference type="WBParaSite" id="maker-unitig_12851-snap-gene-0.2-mRNA-1">
    <property type="protein sequence ID" value="maker-unitig_12851-snap-gene-0.2-mRNA-1"/>
    <property type="gene ID" value="maker-unitig_12851-snap-gene-0.2"/>
</dbReference>
<feature type="region of interest" description="Disordered" evidence="1">
    <location>
        <begin position="56"/>
        <end position="75"/>
    </location>
</feature>
<organism evidence="2 3">
    <name type="scientific">Macrostomum lignano</name>
    <dbReference type="NCBI Taxonomy" id="282301"/>
    <lineage>
        <taxon>Eukaryota</taxon>
        <taxon>Metazoa</taxon>
        <taxon>Spiralia</taxon>
        <taxon>Lophotrochozoa</taxon>
        <taxon>Platyhelminthes</taxon>
        <taxon>Rhabditophora</taxon>
        <taxon>Macrostomorpha</taxon>
        <taxon>Macrostomida</taxon>
        <taxon>Macrostomidae</taxon>
        <taxon>Macrostomum</taxon>
    </lineage>
</organism>
<feature type="compositionally biased region" description="Low complexity" evidence="1">
    <location>
        <begin position="65"/>
        <end position="75"/>
    </location>
</feature>
<evidence type="ECO:0000313" key="2">
    <source>
        <dbReference type="Proteomes" id="UP000095280"/>
    </source>
</evidence>
<protein>
    <submittedName>
        <fullName evidence="3">Transposase</fullName>
    </submittedName>
</protein>
<accession>A0A1I8F2W6</accession>
<dbReference type="Proteomes" id="UP000095280">
    <property type="component" value="Unplaced"/>
</dbReference>
<reference evidence="3" key="1">
    <citation type="submission" date="2016-11" db="UniProtKB">
        <authorList>
            <consortium name="WormBaseParasite"/>
        </authorList>
    </citation>
    <scope>IDENTIFICATION</scope>
</reference>
<proteinExistence type="predicted"/>